<keyword evidence="9" id="KW-1185">Reference proteome</keyword>
<feature type="transmembrane region" description="Helical" evidence="6">
    <location>
        <begin position="12"/>
        <end position="32"/>
    </location>
</feature>
<evidence type="ECO:0000256" key="3">
    <source>
        <dbReference type="ARBA" id="ARBA00022692"/>
    </source>
</evidence>
<dbReference type="PANTHER" id="PTHR11360:SF317">
    <property type="entry name" value="MAJOR FACILITATOR SUPERFAMILY (MFS) PROFILE DOMAIN-CONTAINING PROTEIN-RELATED"/>
    <property type="match status" value="1"/>
</dbReference>
<protein>
    <recommendedName>
        <fullName evidence="7">Major facilitator superfamily (MFS) profile domain-containing protein</fullName>
    </recommendedName>
</protein>
<dbReference type="CDD" id="cd17353">
    <property type="entry name" value="MFS_OFA_like"/>
    <property type="match status" value="1"/>
</dbReference>
<dbReference type="InterPro" id="IPR036259">
    <property type="entry name" value="MFS_trans_sf"/>
</dbReference>
<feature type="transmembrane region" description="Helical" evidence="6">
    <location>
        <begin position="169"/>
        <end position="188"/>
    </location>
</feature>
<evidence type="ECO:0000259" key="7">
    <source>
        <dbReference type="PROSITE" id="PS50850"/>
    </source>
</evidence>
<evidence type="ECO:0000256" key="6">
    <source>
        <dbReference type="SAM" id="Phobius"/>
    </source>
</evidence>
<reference evidence="9" key="1">
    <citation type="journal article" date="2019" name="Microbiology">
        <title>Complete Genome Sequence of an Uncultured Bacterium of the Candidate Phylum Bipolaricaulota.</title>
        <authorList>
            <person name="Kadnikov V.V."/>
            <person name="Mardanov A.V."/>
            <person name="Beletsky A.V."/>
            <person name="Frank Y.A."/>
            <person name="Karnachuk O.V."/>
            <person name="Ravin N.V."/>
        </authorList>
    </citation>
    <scope>NUCLEOTIDE SEQUENCE [LARGE SCALE GENOMIC DNA]</scope>
</reference>
<feature type="transmembrane region" description="Helical" evidence="6">
    <location>
        <begin position="341"/>
        <end position="361"/>
    </location>
</feature>
<dbReference type="Pfam" id="PF07690">
    <property type="entry name" value="MFS_1"/>
    <property type="match status" value="1"/>
</dbReference>
<feature type="domain" description="Major facilitator superfamily (MFS) profile" evidence="7">
    <location>
        <begin position="1"/>
        <end position="416"/>
    </location>
</feature>
<accession>A0A6I6DH23</accession>
<dbReference type="EMBL" id="CP046457">
    <property type="protein sequence ID" value="QGT99603.1"/>
    <property type="molecule type" value="Genomic_DNA"/>
</dbReference>
<dbReference type="GO" id="GO:0005886">
    <property type="term" value="C:plasma membrane"/>
    <property type="evidence" value="ECO:0007669"/>
    <property type="project" value="UniProtKB-SubCell"/>
</dbReference>
<dbReference type="InterPro" id="IPR011701">
    <property type="entry name" value="MFS"/>
</dbReference>
<dbReference type="SUPFAM" id="SSF103473">
    <property type="entry name" value="MFS general substrate transporter"/>
    <property type="match status" value="1"/>
</dbReference>
<feature type="transmembrane region" description="Helical" evidence="6">
    <location>
        <begin position="285"/>
        <end position="302"/>
    </location>
</feature>
<feature type="transmembrane region" description="Helical" evidence="6">
    <location>
        <begin position="393"/>
        <end position="411"/>
    </location>
</feature>
<dbReference type="AlphaFoldDB" id="A0A6I6DH23"/>
<comment type="subcellular location">
    <subcellularLocation>
        <location evidence="1">Cell membrane</location>
        <topology evidence="1">Multi-pass membrane protein</topology>
    </subcellularLocation>
</comment>
<dbReference type="Proteomes" id="UP000426444">
    <property type="component" value="Chromosome"/>
</dbReference>
<dbReference type="PROSITE" id="PS50850">
    <property type="entry name" value="MFS"/>
    <property type="match status" value="1"/>
</dbReference>
<evidence type="ECO:0000313" key="8">
    <source>
        <dbReference type="EMBL" id="QGT99603.1"/>
    </source>
</evidence>
<dbReference type="RefSeq" id="WP_156203484.1">
    <property type="nucleotide sequence ID" value="NZ_CP046457.1"/>
</dbReference>
<dbReference type="Gene3D" id="1.20.1250.20">
    <property type="entry name" value="MFS general substrate transporter like domains"/>
    <property type="match status" value="2"/>
</dbReference>
<dbReference type="OrthoDB" id="9793415at2"/>
<gene>
    <name evidence="8" type="ORF">SYNTR_1010</name>
</gene>
<keyword evidence="4 6" id="KW-1133">Transmembrane helix</keyword>
<dbReference type="PANTHER" id="PTHR11360">
    <property type="entry name" value="MONOCARBOXYLATE TRANSPORTER"/>
    <property type="match status" value="1"/>
</dbReference>
<feature type="transmembrane region" description="Helical" evidence="6">
    <location>
        <begin position="138"/>
        <end position="157"/>
    </location>
</feature>
<feature type="transmembrane region" description="Helical" evidence="6">
    <location>
        <begin position="77"/>
        <end position="97"/>
    </location>
</feature>
<feature type="transmembrane region" description="Helical" evidence="6">
    <location>
        <begin position="218"/>
        <end position="236"/>
    </location>
</feature>
<proteinExistence type="predicted"/>
<evidence type="ECO:0000256" key="2">
    <source>
        <dbReference type="ARBA" id="ARBA00022448"/>
    </source>
</evidence>
<organism evidence="8 9">
    <name type="scientific">Candidatus Syntrophocurvum alkaliphilum</name>
    <dbReference type="NCBI Taxonomy" id="2293317"/>
    <lineage>
        <taxon>Bacteria</taxon>
        <taxon>Bacillati</taxon>
        <taxon>Bacillota</taxon>
        <taxon>Clostridia</taxon>
        <taxon>Eubacteriales</taxon>
        <taxon>Syntrophomonadaceae</taxon>
        <taxon>Candidatus Syntrophocurvum</taxon>
    </lineage>
</organism>
<keyword evidence="2" id="KW-0813">Transport</keyword>
<evidence type="ECO:0000256" key="5">
    <source>
        <dbReference type="ARBA" id="ARBA00023136"/>
    </source>
</evidence>
<name>A0A6I6DH23_9FIRM</name>
<dbReference type="InterPro" id="IPR020846">
    <property type="entry name" value="MFS_dom"/>
</dbReference>
<feature type="transmembrane region" description="Helical" evidence="6">
    <location>
        <begin position="44"/>
        <end position="65"/>
    </location>
</feature>
<feature type="transmembrane region" description="Helical" evidence="6">
    <location>
        <begin position="103"/>
        <end position="126"/>
    </location>
</feature>
<evidence type="ECO:0000256" key="4">
    <source>
        <dbReference type="ARBA" id="ARBA00022989"/>
    </source>
</evidence>
<keyword evidence="5 6" id="KW-0472">Membrane</keyword>
<feature type="transmembrane region" description="Helical" evidence="6">
    <location>
        <begin position="242"/>
        <end position="264"/>
    </location>
</feature>
<dbReference type="GO" id="GO:0022857">
    <property type="term" value="F:transmembrane transporter activity"/>
    <property type="evidence" value="ECO:0007669"/>
    <property type="project" value="InterPro"/>
</dbReference>
<sequence>MVIRTENIKWLVLTSAIVINLCLGAINAWSIFATQLRIENPEWTISQIATVFSIMLFAFAMTTIISGWVQDKIGPKWVATTGGILLGIGIIMSGRATSLIELYIWHGVIAGMGIGSAYVTPLATVLKWFPDKRGLMSGIVMGFFGAGAFLFGPLASYLITLTGSINDTFIILGIIYLIAVVGGAQFLITPDSNRDNNINIIKNQKNLTPLEMLAHKNFYVIWLVYVMGCSAGLALLSNAQEVAQLFAGLTSMQAVSIVSIIAIFNALGSPFFGTLSDYIGRKYSLTSLCILAALAFLLLPLANTFVTFLLVSSVIMLCFGGLFGVFPTISADFYGTKHLGINYGLLFLAYGFAAFIGPSIASTLADVARENALLMGATPNEVKIAVTEGYTRAFYYVSGMLVIGAFLTLFINSPNYKEEYYNK</sequence>
<evidence type="ECO:0000256" key="1">
    <source>
        <dbReference type="ARBA" id="ARBA00004651"/>
    </source>
</evidence>
<dbReference type="KEGG" id="salq:SYNTR_1010"/>
<feature type="transmembrane region" description="Helical" evidence="6">
    <location>
        <begin position="308"/>
        <end position="329"/>
    </location>
</feature>
<keyword evidence="3 6" id="KW-0812">Transmembrane</keyword>
<evidence type="ECO:0000313" key="9">
    <source>
        <dbReference type="Proteomes" id="UP000426444"/>
    </source>
</evidence>
<dbReference type="InterPro" id="IPR050327">
    <property type="entry name" value="Proton-linked_MCT"/>
</dbReference>